<comment type="similarity">
    <text evidence="1 4">Belongs to the D-isomer specific 2-hydroxyacid dehydrogenase family.</text>
</comment>
<evidence type="ECO:0000256" key="1">
    <source>
        <dbReference type="ARBA" id="ARBA00005854"/>
    </source>
</evidence>
<evidence type="ECO:0000256" key="3">
    <source>
        <dbReference type="ARBA" id="ARBA00023027"/>
    </source>
</evidence>
<name>A0A1H5WP81_9GAMM</name>
<dbReference type="PROSITE" id="PS00670">
    <property type="entry name" value="D_2_HYDROXYACID_DH_2"/>
    <property type="match status" value="1"/>
</dbReference>
<dbReference type="SUPFAM" id="SSF51735">
    <property type="entry name" value="NAD(P)-binding Rossmann-fold domains"/>
    <property type="match status" value="1"/>
</dbReference>
<dbReference type="RefSeq" id="WP_104002043.1">
    <property type="nucleotide sequence ID" value="NZ_FNVQ01000001.1"/>
</dbReference>
<keyword evidence="2 4" id="KW-0560">Oxidoreductase</keyword>
<evidence type="ECO:0000259" key="5">
    <source>
        <dbReference type="Pfam" id="PF00389"/>
    </source>
</evidence>
<dbReference type="InterPro" id="IPR050418">
    <property type="entry name" value="D-iso_2-hydroxyacid_DH_PdxB"/>
</dbReference>
<evidence type="ECO:0000313" key="7">
    <source>
        <dbReference type="EMBL" id="SEG01115.1"/>
    </source>
</evidence>
<reference evidence="7 8" key="1">
    <citation type="submission" date="2016-10" db="EMBL/GenBank/DDBJ databases">
        <authorList>
            <person name="de Groot N.N."/>
        </authorList>
    </citation>
    <scope>NUCLEOTIDE SEQUENCE [LARGE SCALE GENOMIC DNA]</scope>
    <source>
        <strain evidence="7 8">DSM 22012</strain>
    </source>
</reference>
<dbReference type="EMBL" id="FNVQ01000001">
    <property type="protein sequence ID" value="SEG01115.1"/>
    <property type="molecule type" value="Genomic_DNA"/>
</dbReference>
<dbReference type="InterPro" id="IPR036291">
    <property type="entry name" value="NAD(P)-bd_dom_sf"/>
</dbReference>
<dbReference type="Pfam" id="PF02826">
    <property type="entry name" value="2-Hacid_dh_C"/>
    <property type="match status" value="1"/>
</dbReference>
<accession>A0A1H5WP81</accession>
<dbReference type="OrthoDB" id="9805416at2"/>
<dbReference type="PANTHER" id="PTHR43761:SF1">
    <property type="entry name" value="D-ISOMER SPECIFIC 2-HYDROXYACID DEHYDROGENASE CATALYTIC DOMAIN-CONTAINING PROTEIN-RELATED"/>
    <property type="match status" value="1"/>
</dbReference>
<dbReference type="Pfam" id="PF00389">
    <property type="entry name" value="2-Hacid_dh"/>
    <property type="match status" value="1"/>
</dbReference>
<feature type="domain" description="D-isomer specific 2-hydroxyacid dehydrogenase NAD-binding" evidence="6">
    <location>
        <begin position="106"/>
        <end position="285"/>
    </location>
</feature>
<evidence type="ECO:0000256" key="4">
    <source>
        <dbReference type="RuleBase" id="RU003719"/>
    </source>
</evidence>
<dbReference type="PANTHER" id="PTHR43761">
    <property type="entry name" value="D-ISOMER SPECIFIC 2-HYDROXYACID DEHYDROGENASE FAMILY PROTEIN (AFU_ORTHOLOGUE AFUA_1G13630)"/>
    <property type="match status" value="1"/>
</dbReference>
<evidence type="ECO:0000259" key="6">
    <source>
        <dbReference type="Pfam" id="PF02826"/>
    </source>
</evidence>
<keyword evidence="3" id="KW-0520">NAD</keyword>
<dbReference type="InterPro" id="IPR006140">
    <property type="entry name" value="D-isomer_DH_NAD-bd"/>
</dbReference>
<dbReference type="NCBIfam" id="NF005069">
    <property type="entry name" value="PRK06487.1"/>
    <property type="match status" value="1"/>
</dbReference>
<dbReference type="GO" id="GO:0051287">
    <property type="term" value="F:NAD binding"/>
    <property type="evidence" value="ECO:0007669"/>
    <property type="project" value="InterPro"/>
</dbReference>
<protein>
    <submittedName>
        <fullName evidence="7">Glycerate dehydrogenase</fullName>
    </submittedName>
</protein>
<dbReference type="GO" id="GO:0016616">
    <property type="term" value="F:oxidoreductase activity, acting on the CH-OH group of donors, NAD or NADP as acceptor"/>
    <property type="evidence" value="ECO:0007669"/>
    <property type="project" value="InterPro"/>
</dbReference>
<dbReference type="CDD" id="cd12162">
    <property type="entry name" value="2-Hacid_dh_4"/>
    <property type="match status" value="1"/>
</dbReference>
<dbReference type="InterPro" id="IPR006139">
    <property type="entry name" value="D-isomer_2_OHA_DH_cat_dom"/>
</dbReference>
<dbReference type="Proteomes" id="UP000236745">
    <property type="component" value="Unassembled WGS sequence"/>
</dbReference>
<evidence type="ECO:0000313" key="8">
    <source>
        <dbReference type="Proteomes" id="UP000236745"/>
    </source>
</evidence>
<dbReference type="PROSITE" id="PS00671">
    <property type="entry name" value="D_2_HYDROXYACID_DH_3"/>
    <property type="match status" value="1"/>
</dbReference>
<dbReference type="AlphaFoldDB" id="A0A1H5WP81"/>
<sequence length="318" mass="34092">MRAVFLDLVTLDDLDLSELKACFDELVVYPTTAPEQVAERIEGFDVVILNKVVLDADKIRAATSIKLICVVATGFNNVDITAASERNIPVCNAQSYGINAVAQHTLTLMLALHTRLLDYDCAVKGGKWNEAKQFCLLDFPIIEMRGRTLGIVGYGALGHEVARLAECFGMKVLVAARPGAEEISEGRVSFETVVKEADVLSLHCPLTDATRDLVGEKELAAMKPGAFLINAARGGVVNESALADALRQGVIAGAATDVLTEEPPRNGNVLLAGDIPNLIVTPHSAWGSVQARETIIRQAIENVEAFKAGKPVRCVNGF</sequence>
<keyword evidence="8" id="KW-1185">Reference proteome</keyword>
<feature type="domain" description="D-isomer specific 2-hydroxyacid dehydrogenase catalytic" evidence="5">
    <location>
        <begin position="12"/>
        <end position="314"/>
    </location>
</feature>
<evidence type="ECO:0000256" key="2">
    <source>
        <dbReference type="ARBA" id="ARBA00023002"/>
    </source>
</evidence>
<dbReference type="SUPFAM" id="SSF52283">
    <property type="entry name" value="Formate/glycerate dehydrogenase catalytic domain-like"/>
    <property type="match status" value="1"/>
</dbReference>
<dbReference type="Gene3D" id="3.40.50.720">
    <property type="entry name" value="NAD(P)-binding Rossmann-like Domain"/>
    <property type="match status" value="2"/>
</dbReference>
<proteinExistence type="inferred from homology"/>
<gene>
    <name evidence="7" type="ORF">SAMN05444390_1011119</name>
</gene>
<dbReference type="InterPro" id="IPR029753">
    <property type="entry name" value="D-isomer_DH_CS"/>
</dbReference>
<organism evidence="7 8">
    <name type="scientific">Marinobacterium lutimaris</name>
    <dbReference type="NCBI Taxonomy" id="568106"/>
    <lineage>
        <taxon>Bacteria</taxon>
        <taxon>Pseudomonadati</taxon>
        <taxon>Pseudomonadota</taxon>
        <taxon>Gammaproteobacteria</taxon>
        <taxon>Oceanospirillales</taxon>
        <taxon>Oceanospirillaceae</taxon>
        <taxon>Marinobacterium</taxon>
    </lineage>
</organism>